<accession>A0A5B8RDP3</accession>
<dbReference type="NCBIfam" id="NF003952">
    <property type="entry name" value="PRK05450.1-5"/>
    <property type="match status" value="1"/>
</dbReference>
<dbReference type="PANTHER" id="PTHR42866">
    <property type="entry name" value="3-DEOXY-MANNO-OCTULOSONATE CYTIDYLYLTRANSFERASE"/>
    <property type="match status" value="1"/>
</dbReference>
<dbReference type="Pfam" id="PF02348">
    <property type="entry name" value="CTP_transf_3"/>
    <property type="match status" value="1"/>
</dbReference>
<dbReference type="NCBIfam" id="NF003950">
    <property type="entry name" value="PRK05450.1-3"/>
    <property type="match status" value="1"/>
</dbReference>
<dbReference type="GO" id="GO:0008690">
    <property type="term" value="F:3-deoxy-manno-octulosonate cytidylyltransferase activity"/>
    <property type="evidence" value="ECO:0007669"/>
    <property type="project" value="UniProtKB-EC"/>
</dbReference>
<dbReference type="SUPFAM" id="SSF53448">
    <property type="entry name" value="Nucleotide-diphospho-sugar transferases"/>
    <property type="match status" value="1"/>
</dbReference>
<dbReference type="FunFam" id="3.90.550.10:FF:000011">
    <property type="entry name" value="3-deoxy-manno-octulosonate cytidylyltransferase"/>
    <property type="match status" value="1"/>
</dbReference>
<name>A0A5B8RDP3_9ZZZZ</name>
<dbReference type="EMBL" id="MN079105">
    <property type="protein sequence ID" value="QEA05604.1"/>
    <property type="molecule type" value="Genomic_DNA"/>
</dbReference>
<keyword evidence="2 4" id="KW-0808">Transferase</keyword>
<protein>
    <submittedName>
        <fullName evidence="4">3-deoxy-manno-octulosonate cytidylyltransferase</fullName>
        <ecNumber evidence="4">2.7.7.38</ecNumber>
    </submittedName>
</protein>
<dbReference type="EC" id="2.7.7.38" evidence="4"/>
<dbReference type="NCBIfam" id="NF009905">
    <property type="entry name" value="PRK13368.1"/>
    <property type="match status" value="1"/>
</dbReference>
<dbReference type="InterPro" id="IPR004528">
    <property type="entry name" value="KdsB"/>
</dbReference>
<evidence type="ECO:0000256" key="1">
    <source>
        <dbReference type="ARBA" id="ARBA00004370"/>
    </source>
</evidence>
<dbReference type="InterPro" id="IPR029044">
    <property type="entry name" value="Nucleotide-diphossugar_trans"/>
</dbReference>
<dbReference type="HAMAP" id="MF_00057">
    <property type="entry name" value="KdsB"/>
    <property type="match status" value="1"/>
</dbReference>
<dbReference type="Gene3D" id="3.90.550.10">
    <property type="entry name" value="Spore Coat Polysaccharide Biosynthesis Protein SpsA, Chain A"/>
    <property type="match status" value="1"/>
</dbReference>
<dbReference type="CDD" id="cd02517">
    <property type="entry name" value="CMP-KDO-Synthetase"/>
    <property type="match status" value="1"/>
</dbReference>
<evidence type="ECO:0000313" key="4">
    <source>
        <dbReference type="EMBL" id="QEA05604.1"/>
    </source>
</evidence>
<comment type="subcellular location">
    <subcellularLocation>
        <location evidence="1">Membrane</location>
    </subcellularLocation>
</comment>
<dbReference type="GO" id="GO:1901137">
    <property type="term" value="P:carbohydrate derivative biosynthetic process"/>
    <property type="evidence" value="ECO:0007669"/>
    <property type="project" value="UniProtKB-ARBA"/>
</dbReference>
<dbReference type="AlphaFoldDB" id="A0A5B8RDP3"/>
<keyword evidence="3 4" id="KW-0548">Nucleotidyltransferase</keyword>
<evidence type="ECO:0000256" key="3">
    <source>
        <dbReference type="ARBA" id="ARBA00022695"/>
    </source>
</evidence>
<dbReference type="GO" id="GO:0044281">
    <property type="term" value="P:small molecule metabolic process"/>
    <property type="evidence" value="ECO:0007669"/>
    <property type="project" value="UniProtKB-ARBA"/>
</dbReference>
<dbReference type="NCBIfam" id="TIGR00466">
    <property type="entry name" value="kdsB"/>
    <property type="match status" value="1"/>
</dbReference>
<dbReference type="GO" id="GO:0016020">
    <property type="term" value="C:membrane"/>
    <property type="evidence" value="ECO:0007669"/>
    <property type="project" value="UniProtKB-SubCell"/>
</dbReference>
<dbReference type="PANTHER" id="PTHR42866:SF2">
    <property type="entry name" value="3-DEOXY-MANNO-OCTULOSONATE CYTIDYLYLTRANSFERASE, MITOCHONDRIAL"/>
    <property type="match status" value="1"/>
</dbReference>
<reference evidence="4" key="1">
    <citation type="submission" date="2019-06" db="EMBL/GenBank/DDBJ databases">
        <authorList>
            <person name="Murdoch R.W."/>
            <person name="Fathepure B."/>
        </authorList>
    </citation>
    <scope>NUCLEOTIDE SEQUENCE</scope>
</reference>
<sequence length="249" mass="26661">MQAFTVVIPARYASTRLPGKPLIELAGEPMIAHVIRRARESGAARVIVATDDARIAGACSAIGSEVVHTDPAHPTGTDRLGEVVRHCGLADDAIVVNLQGDEPLMPPALLQGVADALEHHRDADIATLSTPLDADMAARPDVVKVVTDRHGYALYFSRAPIPYVRDGAPHPGLHHRHLGVYGYRAGFLRAFASLEPSPLEEAEKLEQLRALWHGYRIHVAPAPAVPGHGVDTPEDVSRVTAALRDGSPE</sequence>
<evidence type="ECO:0000256" key="2">
    <source>
        <dbReference type="ARBA" id="ARBA00022679"/>
    </source>
</evidence>
<dbReference type="InterPro" id="IPR003329">
    <property type="entry name" value="Cytidylyl_trans"/>
</dbReference>
<proteinExistence type="inferred from homology"/>
<gene>
    <name evidence="4" type="primary">kdsB</name>
    <name evidence="4" type="ORF">KBTEX_01927</name>
</gene>
<organism evidence="4">
    <name type="scientific">uncultured organism</name>
    <dbReference type="NCBI Taxonomy" id="155900"/>
    <lineage>
        <taxon>unclassified sequences</taxon>
        <taxon>environmental samples</taxon>
    </lineage>
</organism>